<evidence type="ECO:0000313" key="1">
    <source>
        <dbReference type="EMBL" id="EGU88805.1"/>
    </source>
</evidence>
<protein>
    <submittedName>
        <fullName evidence="1">Uncharacterized protein</fullName>
    </submittedName>
</protein>
<organism evidence="1">
    <name type="scientific">Fusarium oxysporum (strain Fo5176)</name>
    <name type="common">Fusarium vascular wilt</name>
    <dbReference type="NCBI Taxonomy" id="660025"/>
    <lineage>
        <taxon>Eukaryota</taxon>
        <taxon>Fungi</taxon>
        <taxon>Dikarya</taxon>
        <taxon>Ascomycota</taxon>
        <taxon>Pezizomycotina</taxon>
        <taxon>Sordariomycetes</taxon>
        <taxon>Hypocreomycetidae</taxon>
        <taxon>Hypocreales</taxon>
        <taxon>Nectriaceae</taxon>
        <taxon>Fusarium</taxon>
        <taxon>Fusarium oxysporum species complex</taxon>
    </lineage>
</organism>
<reference evidence="1" key="1">
    <citation type="journal article" date="2012" name="Mol. Plant Microbe Interact.">
        <title>A highly conserved effector in Fusarium oxysporum is required for full virulence on Arabidopsis.</title>
        <authorList>
            <person name="Thatcher L.F."/>
            <person name="Gardiner D.M."/>
            <person name="Kazan K."/>
            <person name="Manners J."/>
        </authorList>
    </citation>
    <scope>NUCLEOTIDE SEQUENCE [LARGE SCALE GENOMIC DNA]</scope>
    <source>
        <strain evidence="1">Fo5176</strain>
    </source>
</reference>
<sequence>IKKEGVKINKLSIKIIRLKKNYLESKNI</sequence>
<comment type="caution">
    <text evidence="1">The sequence shown here is derived from an EMBL/GenBank/DDBJ whole genome shotgun (WGS) entry which is preliminary data.</text>
</comment>
<name>F9F2R3_FUSOF</name>
<proteinExistence type="predicted"/>
<dbReference type="EMBL" id="AFQF01000202">
    <property type="protein sequence ID" value="EGU88805.1"/>
    <property type="molecule type" value="Genomic_DNA"/>
</dbReference>
<dbReference type="AlphaFoldDB" id="F9F2R3"/>
<accession>F9F2R3</accession>
<gene>
    <name evidence="1" type="ORF">FOXB_00687</name>
</gene>
<feature type="non-terminal residue" evidence="1">
    <location>
        <position position="1"/>
    </location>
</feature>